<feature type="region of interest" description="Disordered" evidence="1">
    <location>
        <begin position="161"/>
        <end position="188"/>
    </location>
</feature>
<dbReference type="Pfam" id="PF05742">
    <property type="entry name" value="TANGO2"/>
    <property type="match status" value="1"/>
</dbReference>
<dbReference type="EMBL" id="GL348717">
    <property type="protein sequence ID" value="EFH53549.1"/>
    <property type="molecule type" value="Genomic_DNA"/>
</dbReference>
<accession>D7LMC1</accession>
<gene>
    <name evidence="2" type="ORF">ARALYDRAFT_665048</name>
</gene>
<evidence type="ECO:0000313" key="2">
    <source>
        <dbReference type="EMBL" id="EFH53549.1"/>
    </source>
</evidence>
<proteinExistence type="predicted"/>
<organism evidence="3">
    <name type="scientific">Arabidopsis lyrata subsp. lyrata</name>
    <name type="common">Lyre-leaved rock-cress</name>
    <dbReference type="NCBI Taxonomy" id="81972"/>
    <lineage>
        <taxon>Eukaryota</taxon>
        <taxon>Viridiplantae</taxon>
        <taxon>Streptophyta</taxon>
        <taxon>Embryophyta</taxon>
        <taxon>Tracheophyta</taxon>
        <taxon>Spermatophyta</taxon>
        <taxon>Magnoliopsida</taxon>
        <taxon>eudicotyledons</taxon>
        <taxon>Gunneridae</taxon>
        <taxon>Pentapetalae</taxon>
        <taxon>rosids</taxon>
        <taxon>malvids</taxon>
        <taxon>Brassicales</taxon>
        <taxon>Brassicaceae</taxon>
        <taxon>Camelineae</taxon>
        <taxon>Arabidopsis</taxon>
    </lineage>
</organism>
<dbReference type="HOGENOM" id="CLU_1196310_0_0_1"/>
<protein>
    <submittedName>
        <fullName evidence="2">Predicted protein</fullName>
    </submittedName>
</protein>
<dbReference type="InterPro" id="IPR008551">
    <property type="entry name" value="TANGO2"/>
</dbReference>
<evidence type="ECO:0000256" key="1">
    <source>
        <dbReference type="SAM" id="MobiDB-lite"/>
    </source>
</evidence>
<dbReference type="AlphaFoldDB" id="D7LMC1"/>
<reference evidence="3" key="1">
    <citation type="journal article" date="2011" name="Nat. Genet.">
        <title>The Arabidopsis lyrata genome sequence and the basis of rapid genome size change.</title>
        <authorList>
            <person name="Hu T.T."/>
            <person name="Pattyn P."/>
            <person name="Bakker E.G."/>
            <person name="Cao J."/>
            <person name="Cheng J.-F."/>
            <person name="Clark R.M."/>
            <person name="Fahlgren N."/>
            <person name="Fawcett J.A."/>
            <person name="Grimwood J."/>
            <person name="Gundlach H."/>
            <person name="Haberer G."/>
            <person name="Hollister J.D."/>
            <person name="Ossowski S."/>
            <person name="Ottilar R.P."/>
            <person name="Salamov A.A."/>
            <person name="Schneeberger K."/>
            <person name="Spannagl M."/>
            <person name="Wang X."/>
            <person name="Yang L."/>
            <person name="Nasrallah M.E."/>
            <person name="Bergelson J."/>
            <person name="Carrington J.C."/>
            <person name="Gaut B.S."/>
            <person name="Schmutz J."/>
            <person name="Mayer K.F.X."/>
            <person name="Van de Peer Y."/>
            <person name="Grigoriev I.V."/>
            <person name="Nordborg M."/>
            <person name="Weigel D."/>
            <person name="Guo Y.-L."/>
        </authorList>
    </citation>
    <scope>NUCLEOTIDE SEQUENCE [LARGE SCALE GENOMIC DNA]</scope>
    <source>
        <strain evidence="3">cv. MN47</strain>
    </source>
</reference>
<name>D7LMC1_ARALL</name>
<keyword evidence="3" id="KW-1185">Reference proteome</keyword>
<evidence type="ECO:0000313" key="3">
    <source>
        <dbReference type="Proteomes" id="UP000008694"/>
    </source>
</evidence>
<dbReference type="Proteomes" id="UP000008694">
    <property type="component" value="Unassembled WGS sequence"/>
</dbReference>
<feature type="compositionally biased region" description="Basic residues" evidence="1">
    <location>
        <begin position="170"/>
        <end position="187"/>
    </location>
</feature>
<sequence length="232" mass="26029">MGRNRLTVLQNIDDIESKTVNAAAWIGNGHTLACLGNLDIGTSMGCSGKCRVAFLLPSTLWSRHPTSRAEHLTLDLLVGKYNPEKLLEYVIHRKSGGLAIHLVVADVFKVDKKRKKHSKVELSLGYKNKAGVTEQNHNKKEQTQSNSKDLYTLKEGEIKNADHSIQLGRKPPHRSSEHRRSRIKDRKRGCLDWERPHFGVSGQSRHRDIDGMLGRRQSRLSVGLNSLASSLD</sequence>
<dbReference type="Gramene" id="Al_scaffold_0005_1083">
    <property type="protein sequence ID" value="Al_scaffold_0005_1083"/>
    <property type="gene ID" value="Al_scaffold_0005_1083"/>
</dbReference>